<dbReference type="PANTHER" id="PTHR36886">
    <property type="entry name" value="PROTEIN FRIGIDA-ESSENTIAL 1"/>
    <property type="match status" value="1"/>
</dbReference>
<dbReference type="Pfam" id="PF23030">
    <property type="entry name" value="SCAF11-like_C"/>
    <property type="match status" value="1"/>
</dbReference>
<dbReference type="Pfam" id="PF01805">
    <property type="entry name" value="Surp"/>
    <property type="match status" value="1"/>
</dbReference>
<dbReference type="EMBL" id="CM035414">
    <property type="protein sequence ID" value="KAH7428478.1"/>
    <property type="molecule type" value="Genomic_DNA"/>
</dbReference>
<dbReference type="InterPro" id="IPR052650">
    <property type="entry name" value="Zinc_finger_CCCH"/>
</dbReference>
<dbReference type="GO" id="GO:0005694">
    <property type="term" value="C:chromosome"/>
    <property type="evidence" value="ECO:0007669"/>
    <property type="project" value="InterPro"/>
</dbReference>
<feature type="compositionally biased region" description="Low complexity" evidence="3">
    <location>
        <begin position="500"/>
        <end position="510"/>
    </location>
</feature>
<dbReference type="OMA" id="ENSNIYH"/>
<comment type="caution">
    <text evidence="6">The sequence shown here is derived from an EMBL/GenBank/DDBJ whole genome shotgun (WGS) entry which is preliminary data.</text>
</comment>
<evidence type="ECO:0000256" key="1">
    <source>
        <dbReference type="ARBA" id="ARBA00022664"/>
    </source>
</evidence>
<evidence type="ECO:0008006" key="8">
    <source>
        <dbReference type="Google" id="ProtNLM"/>
    </source>
</evidence>
<dbReference type="PROSITE" id="PS50128">
    <property type="entry name" value="SURP"/>
    <property type="match status" value="1"/>
</dbReference>
<feature type="region of interest" description="Disordered" evidence="3">
    <location>
        <begin position="71"/>
        <end position="135"/>
    </location>
</feature>
<dbReference type="EMBL" id="CM035414">
    <property type="protein sequence ID" value="KAH7428479.1"/>
    <property type="molecule type" value="Genomic_DNA"/>
</dbReference>
<reference evidence="6" key="1">
    <citation type="submission" date="2021-08" db="EMBL/GenBank/DDBJ databases">
        <title>WGS assembly of Ceratopteris richardii.</title>
        <authorList>
            <person name="Marchant D.B."/>
            <person name="Chen G."/>
            <person name="Jenkins J."/>
            <person name="Shu S."/>
            <person name="Leebens-Mack J."/>
            <person name="Grimwood J."/>
            <person name="Schmutz J."/>
            <person name="Soltis P."/>
            <person name="Soltis D."/>
            <person name="Chen Z.-H."/>
        </authorList>
    </citation>
    <scope>NUCLEOTIDE SEQUENCE</scope>
    <source>
        <strain evidence="6">Whitten #5841</strain>
        <tissue evidence="6">Leaf</tissue>
    </source>
</reference>
<dbReference type="Gene3D" id="1.10.10.790">
    <property type="entry name" value="Surp module"/>
    <property type="match status" value="1"/>
</dbReference>
<evidence type="ECO:0000256" key="3">
    <source>
        <dbReference type="SAM" id="MobiDB-lite"/>
    </source>
</evidence>
<feature type="domain" description="SURP motif" evidence="5">
    <location>
        <begin position="174"/>
        <end position="216"/>
    </location>
</feature>
<feature type="compositionally biased region" description="Polar residues" evidence="3">
    <location>
        <begin position="816"/>
        <end position="841"/>
    </location>
</feature>
<feature type="compositionally biased region" description="Polar residues" evidence="3">
    <location>
        <begin position="898"/>
        <end position="917"/>
    </location>
</feature>
<keyword evidence="2" id="KW-0862">Zinc</keyword>
<feature type="region of interest" description="Disordered" evidence="3">
    <location>
        <begin position="895"/>
        <end position="917"/>
    </location>
</feature>
<dbReference type="GO" id="GO:0008270">
    <property type="term" value="F:zinc ion binding"/>
    <property type="evidence" value="ECO:0007669"/>
    <property type="project" value="UniProtKB-KW"/>
</dbReference>
<keyword evidence="2" id="KW-0479">Metal-binding</keyword>
<feature type="compositionally biased region" description="Low complexity" evidence="3">
    <location>
        <begin position="470"/>
        <end position="486"/>
    </location>
</feature>
<dbReference type="PROSITE" id="PS50103">
    <property type="entry name" value="ZF_C3H1"/>
    <property type="match status" value="1"/>
</dbReference>
<dbReference type="AlphaFoldDB" id="A0A8T2TYB2"/>
<dbReference type="Proteomes" id="UP000825935">
    <property type="component" value="Chromosome 9"/>
</dbReference>
<sequence length="1146" mass="124928">MFRPAREYLQLRPGEAPSGVPPLYMNVPVGRGMNVSCNPPANVPVPLPPPYATTSLGGGAFMMPLDSGGHLAYPPPPPTPVPPPHAGAYLPALQSSPFVPPLPPTPPAEAPPAPPLPPLPPPPPTSPPLPSVGSPYATSFPLHRITGKSNYVKQSLSDFRIQPQKPRDLEILKNVESMAELVIKNGPRYEGMAHAKHAGDPKFAFLFENDYDPEAVMSRDFYKWKKEALQLQMEASNEGAESKLNNNLDSDTYIIRNNLKIQKMQLYDQASPVMSDMDMEDDIDAPLTRMESKKPDFVDSREVHDSLKRLSQSNQTAFPESKEDVMLQADMPDSVNRIKQAQCRLTGDYKGALIDDYMSDISEDSDDNEPFKDKFNSKAAIANGSKDELKSCEQEFNGQQLFVDVSMLKVNKNLVLEDDPDKGSFNVLGIEGRPETQSDVGCVVGIEQEAVKSPGNEKVSQGSRKRSRSSSRSNSQSCSRSNSRSPSKSRSRSQSREFLSRSLSPRMSSPNVLSDRFPPKASPQKDAERSRAEPFAQQKTEVNPGVKVCLNFARGRCFLGDSCRLQHQGSERSLEAFDRSMDVSEASELKSLPHKSDLNTAEEESGLDLKEAVTIKAKYESGALGTGSDPVGEITKRLEPKGETAAVFKLPAGEDATVTQDNSIIMDTQEMLLEPEGIAPPQCVPIPNPLHYKSSNASEIGTQPILPPVDSSRILNEGTYASSSKPFPLQNTGHLSGYPGVRTSLIPPIPSPSNAYLNTTNEGRTFGNDFGRDSHPAVNFSGAVPDTVRFQYPSHADSAIVHPPIPLQNVIHDYPQNFTSHPSDYRSQFQAQPGNYASSQHGYMPPYSSRLQQDQSHQASLFPGDSLHHPTFSNAASLDPFNIHSRSSLLLPSQSQSYTSWSTPGPTGVSSSKPSGIQSVLSNSSSYSYALTTIPPLPSIIDIPGATKSSNTSDQYDPLSDSLEPSIIVAPKSTHYGVLKTAEERKVADGLSNTLASQLENVSPVFDAGKGEPPETTGDPAVGIVENVSPPGDNRDWSPGKLEEGFETKQSQLISKIKTSNSRGLKMLRSAVADHVKEVLKPTWKEGRMSKDAFKNIVRKAVDKVTAALPPHHIPKSQEKLDQFMSSSRLKISKLVQGYVDKYQKA</sequence>
<keyword evidence="1" id="KW-0507">mRNA processing</keyword>
<feature type="compositionally biased region" description="Pro residues" evidence="3">
    <location>
        <begin position="98"/>
        <end position="130"/>
    </location>
</feature>
<accession>A0A8T2TYB2</accession>
<feature type="zinc finger region" description="C3H1-type" evidence="2">
    <location>
        <begin position="543"/>
        <end position="570"/>
    </location>
</feature>
<evidence type="ECO:0000259" key="5">
    <source>
        <dbReference type="PROSITE" id="PS50128"/>
    </source>
</evidence>
<feature type="domain" description="C3H1-type" evidence="4">
    <location>
        <begin position="543"/>
        <end position="570"/>
    </location>
</feature>
<evidence type="ECO:0000256" key="2">
    <source>
        <dbReference type="PROSITE-ProRule" id="PRU00723"/>
    </source>
</evidence>
<feature type="compositionally biased region" description="Basic and acidic residues" evidence="3">
    <location>
        <begin position="523"/>
        <end position="532"/>
    </location>
</feature>
<dbReference type="GO" id="GO:0006355">
    <property type="term" value="P:regulation of DNA-templated transcription"/>
    <property type="evidence" value="ECO:0007669"/>
    <property type="project" value="InterPro"/>
</dbReference>
<dbReference type="GO" id="GO:0006397">
    <property type="term" value="P:mRNA processing"/>
    <property type="evidence" value="ECO:0007669"/>
    <property type="project" value="UniProtKB-KW"/>
</dbReference>
<dbReference type="InterPro" id="IPR035967">
    <property type="entry name" value="SWAP/Surp_sf"/>
</dbReference>
<dbReference type="EMBL" id="CM035414">
    <property type="protein sequence ID" value="KAH7428480.1"/>
    <property type="molecule type" value="Genomic_DNA"/>
</dbReference>
<protein>
    <recommendedName>
        <fullName evidence="8">C3H1-type domain-containing protein</fullName>
    </recommendedName>
</protein>
<organism evidence="6 7">
    <name type="scientific">Ceratopteris richardii</name>
    <name type="common">Triangle waterfern</name>
    <dbReference type="NCBI Taxonomy" id="49495"/>
    <lineage>
        <taxon>Eukaryota</taxon>
        <taxon>Viridiplantae</taxon>
        <taxon>Streptophyta</taxon>
        <taxon>Embryophyta</taxon>
        <taxon>Tracheophyta</taxon>
        <taxon>Polypodiopsida</taxon>
        <taxon>Polypodiidae</taxon>
        <taxon>Polypodiales</taxon>
        <taxon>Pteridineae</taxon>
        <taxon>Pteridaceae</taxon>
        <taxon>Parkerioideae</taxon>
        <taxon>Ceratopteris</taxon>
    </lineage>
</organism>
<evidence type="ECO:0000259" key="4">
    <source>
        <dbReference type="PROSITE" id="PS50103"/>
    </source>
</evidence>
<evidence type="ECO:0000313" key="7">
    <source>
        <dbReference type="Proteomes" id="UP000825935"/>
    </source>
</evidence>
<feature type="compositionally biased region" description="Polar residues" evidence="3">
    <location>
        <begin position="849"/>
        <end position="859"/>
    </location>
</feature>
<name>A0A8T2TYB2_CERRI</name>
<dbReference type="EMBL" id="CM035414">
    <property type="protein sequence ID" value="KAH7428476.1"/>
    <property type="molecule type" value="Genomic_DNA"/>
</dbReference>
<gene>
    <name evidence="6" type="ORF">KP509_09G003600</name>
</gene>
<dbReference type="InterPro" id="IPR057031">
    <property type="entry name" value="SFR19-like_C"/>
</dbReference>
<dbReference type="InterPro" id="IPR000571">
    <property type="entry name" value="Znf_CCCH"/>
</dbReference>
<dbReference type="GO" id="GO:0003723">
    <property type="term" value="F:RNA binding"/>
    <property type="evidence" value="ECO:0007669"/>
    <property type="project" value="InterPro"/>
</dbReference>
<dbReference type="InterPro" id="IPR000061">
    <property type="entry name" value="Surp"/>
</dbReference>
<dbReference type="PANTHER" id="PTHR36886:SF3">
    <property type="entry name" value="PROTEIN FRIGIDA-ESSENTIAL 1"/>
    <property type="match status" value="1"/>
</dbReference>
<keyword evidence="7" id="KW-1185">Reference proteome</keyword>
<feature type="region of interest" description="Disordered" evidence="3">
    <location>
        <begin position="447"/>
        <end position="539"/>
    </location>
</feature>
<dbReference type="OrthoDB" id="1935339at2759"/>
<proteinExistence type="predicted"/>
<dbReference type="EMBL" id="CM035414">
    <property type="protein sequence ID" value="KAH7428477.1"/>
    <property type="molecule type" value="Genomic_DNA"/>
</dbReference>
<keyword evidence="2" id="KW-0863">Zinc-finger</keyword>
<feature type="compositionally biased region" description="Pro residues" evidence="3">
    <location>
        <begin position="73"/>
        <end position="85"/>
    </location>
</feature>
<evidence type="ECO:0000313" key="6">
    <source>
        <dbReference type="EMBL" id="KAH7428477.1"/>
    </source>
</evidence>
<dbReference type="SUPFAM" id="SSF109905">
    <property type="entry name" value="Surp module (SWAP domain)"/>
    <property type="match status" value="1"/>
</dbReference>
<feature type="region of interest" description="Disordered" evidence="3">
    <location>
        <begin position="813"/>
        <end position="866"/>
    </location>
</feature>